<evidence type="ECO:0000313" key="13">
    <source>
        <dbReference type="EMBL" id="RHA20162.1"/>
    </source>
</evidence>
<evidence type="ECO:0000313" key="14">
    <source>
        <dbReference type="Proteomes" id="UP000284779"/>
    </source>
</evidence>
<keyword evidence="2 10" id="KW-0378">Hydrolase</keyword>
<comment type="function">
    <text evidence="8 10">Catalyzes the hydrolysis of glutamine to glutamate and ammonia as part of the biosynthesis of pyridoxal 5'-phosphate. The resulting ammonia molecule is channeled to the active site of PdxS.</text>
</comment>
<feature type="binding site" evidence="10 12">
    <location>
        <begin position="133"/>
        <end position="134"/>
    </location>
    <ligand>
        <name>L-glutamine</name>
        <dbReference type="ChEBI" id="CHEBI:58359"/>
    </ligand>
</feature>
<evidence type="ECO:0000256" key="3">
    <source>
        <dbReference type="ARBA" id="ARBA00022898"/>
    </source>
</evidence>
<dbReference type="UniPathway" id="UPA00245"/>
<dbReference type="PANTHER" id="PTHR31559:SF0">
    <property type="entry name" value="PYRIDOXAL 5'-PHOSPHATE SYNTHASE SUBUNIT SNO1-RELATED"/>
    <property type="match status" value="1"/>
</dbReference>
<comment type="caution">
    <text evidence="13">The sequence shown here is derived from an EMBL/GenBank/DDBJ whole genome shotgun (WGS) entry which is preliminary data.</text>
</comment>
<comment type="similarity">
    <text evidence="1 10">Belongs to the glutaminase PdxT/SNO family.</text>
</comment>
<dbReference type="FunFam" id="3.40.50.880:FF:000010">
    <property type="entry name" value="uncharacterized protein LOC100176842 isoform X2"/>
    <property type="match status" value="1"/>
</dbReference>
<dbReference type="Proteomes" id="UP000284779">
    <property type="component" value="Unassembled WGS sequence"/>
</dbReference>
<dbReference type="PIRSF" id="PIRSF005639">
    <property type="entry name" value="Glut_amidoT_SNO"/>
    <property type="match status" value="1"/>
</dbReference>
<dbReference type="PROSITE" id="PS51130">
    <property type="entry name" value="PDXT_SNO_2"/>
    <property type="match status" value="1"/>
</dbReference>
<dbReference type="PANTHER" id="PTHR31559">
    <property type="entry name" value="PYRIDOXAL 5'-PHOSPHATE SYNTHASE SUBUNIT SNO"/>
    <property type="match status" value="1"/>
</dbReference>
<dbReference type="InterPro" id="IPR029062">
    <property type="entry name" value="Class_I_gatase-like"/>
</dbReference>
<dbReference type="NCBIfam" id="TIGR03800">
    <property type="entry name" value="PLP_synth_Pdx2"/>
    <property type="match status" value="1"/>
</dbReference>
<evidence type="ECO:0000256" key="2">
    <source>
        <dbReference type="ARBA" id="ARBA00022801"/>
    </source>
</evidence>
<dbReference type="CDD" id="cd01749">
    <property type="entry name" value="GATase1_PB"/>
    <property type="match status" value="1"/>
</dbReference>
<keyword evidence="3 10" id="KW-0663">Pyridoxal phosphate</keyword>
<dbReference type="Pfam" id="PF01174">
    <property type="entry name" value="SNO"/>
    <property type="match status" value="1"/>
</dbReference>
<evidence type="ECO:0000256" key="4">
    <source>
        <dbReference type="ARBA" id="ARBA00022962"/>
    </source>
</evidence>
<dbReference type="HAMAP" id="MF_01615">
    <property type="entry name" value="PdxT"/>
    <property type="match status" value="1"/>
</dbReference>
<dbReference type="InterPro" id="IPR002161">
    <property type="entry name" value="PdxT/SNO"/>
</dbReference>
<dbReference type="EC" id="3.5.1.2" evidence="10"/>
<dbReference type="GO" id="GO:1903600">
    <property type="term" value="C:glutaminase complex"/>
    <property type="evidence" value="ECO:0007669"/>
    <property type="project" value="TreeGrafter"/>
</dbReference>
<feature type="active site" description="Nucleophile" evidence="10 11">
    <location>
        <position position="79"/>
    </location>
</feature>
<feature type="active site" description="Charge relay system" evidence="10 11">
    <location>
        <position position="171"/>
    </location>
</feature>
<proteinExistence type="inferred from homology"/>
<comment type="pathway">
    <text evidence="10">Cofactor biosynthesis; pyridoxal 5'-phosphate biosynthesis.</text>
</comment>
<name>A0A413RBY6_9FIRM</name>
<keyword evidence="14" id="KW-1185">Reference proteome</keyword>
<dbReference type="EMBL" id="QSFD01000002">
    <property type="protein sequence ID" value="RHA20162.1"/>
    <property type="molecule type" value="Genomic_DNA"/>
</dbReference>
<dbReference type="EC" id="4.3.3.6" evidence="10"/>
<protein>
    <recommendedName>
        <fullName evidence="10">Pyridoxal 5'-phosphate synthase subunit PdxT</fullName>
        <ecNumber evidence="10">4.3.3.6</ecNumber>
    </recommendedName>
    <alternativeName>
        <fullName evidence="10">Pdx2</fullName>
    </alternativeName>
    <alternativeName>
        <fullName evidence="10">Pyridoxal 5'-phosphate synthase glutaminase subunit</fullName>
        <ecNumber evidence="10">3.5.1.2</ecNumber>
    </alternativeName>
</protein>
<dbReference type="GO" id="GO:0004359">
    <property type="term" value="F:glutaminase activity"/>
    <property type="evidence" value="ECO:0007669"/>
    <property type="project" value="UniProtKB-UniRule"/>
</dbReference>
<evidence type="ECO:0000256" key="7">
    <source>
        <dbReference type="ARBA" id="ARBA00049534"/>
    </source>
</evidence>
<dbReference type="PROSITE" id="PS01236">
    <property type="entry name" value="PDXT_SNO_1"/>
    <property type="match status" value="1"/>
</dbReference>
<accession>A0A413RBY6</accession>
<evidence type="ECO:0000256" key="10">
    <source>
        <dbReference type="HAMAP-Rule" id="MF_01615"/>
    </source>
</evidence>
<evidence type="ECO:0000256" key="12">
    <source>
        <dbReference type="PIRSR" id="PIRSR005639-2"/>
    </source>
</evidence>
<evidence type="ECO:0000256" key="1">
    <source>
        <dbReference type="ARBA" id="ARBA00008345"/>
    </source>
</evidence>
<feature type="active site" description="Charge relay system" evidence="10 11">
    <location>
        <position position="169"/>
    </location>
</feature>
<keyword evidence="5 10" id="KW-0456">Lyase</keyword>
<dbReference type="GO" id="GO:0005829">
    <property type="term" value="C:cytosol"/>
    <property type="evidence" value="ECO:0007669"/>
    <property type="project" value="TreeGrafter"/>
</dbReference>
<dbReference type="GO" id="GO:0008614">
    <property type="term" value="P:pyridoxine metabolic process"/>
    <property type="evidence" value="ECO:0007669"/>
    <property type="project" value="TreeGrafter"/>
</dbReference>
<dbReference type="GO" id="GO:0042823">
    <property type="term" value="P:pyridoxal phosphate biosynthetic process"/>
    <property type="evidence" value="ECO:0007669"/>
    <property type="project" value="UniProtKB-UniRule"/>
</dbReference>
<evidence type="ECO:0000256" key="5">
    <source>
        <dbReference type="ARBA" id="ARBA00023239"/>
    </source>
</evidence>
<evidence type="ECO:0000256" key="9">
    <source>
        <dbReference type="ARBA" id="ARBA00064749"/>
    </source>
</evidence>
<dbReference type="RefSeq" id="WP_117969693.1">
    <property type="nucleotide sequence ID" value="NZ_CAUBDO010000021.1"/>
</dbReference>
<feature type="binding site" evidence="10 12">
    <location>
        <position position="106"/>
    </location>
    <ligand>
        <name>L-glutamine</name>
        <dbReference type="ChEBI" id="CHEBI:58359"/>
    </ligand>
</feature>
<evidence type="ECO:0000256" key="11">
    <source>
        <dbReference type="PIRSR" id="PIRSR005639-1"/>
    </source>
</evidence>
<dbReference type="GO" id="GO:0006543">
    <property type="term" value="P:L-glutamine catabolic process"/>
    <property type="evidence" value="ECO:0007669"/>
    <property type="project" value="UniProtKB-UniRule"/>
</dbReference>
<gene>
    <name evidence="10" type="primary">pdxT</name>
    <name evidence="13" type="ORF">DW944_03235</name>
</gene>
<dbReference type="GO" id="GO:0036381">
    <property type="term" value="F:pyridoxal 5'-phosphate synthase (glutamine hydrolysing) activity"/>
    <property type="evidence" value="ECO:0007669"/>
    <property type="project" value="UniProtKB-UniRule"/>
</dbReference>
<keyword evidence="4 10" id="KW-0315">Glutamine amidotransferase</keyword>
<sequence length="188" mass="21008">MRIGILALQGAFIEHEKILEKLGVESFEIRQKKDMDRPMDGIIIPGGESTVIGKLLRELDMLESLKSMINNGLTVFGTCAGMIILADRIENEEKTHIGTMDITVRRNAYGRQLGSFYAEEDFDNVGKVPMTFIRAPYITKCGPKARAIATCKGNIVAAVQDNQMVTSFHPELNDSLLVHKYFVEEICK</sequence>
<dbReference type="Gene3D" id="3.40.50.880">
    <property type="match status" value="1"/>
</dbReference>
<dbReference type="PROSITE" id="PS51273">
    <property type="entry name" value="GATASE_TYPE_1"/>
    <property type="match status" value="1"/>
</dbReference>
<comment type="catalytic activity">
    <reaction evidence="6 10">
        <text>aldehydo-D-ribose 5-phosphate + D-glyceraldehyde 3-phosphate + L-glutamine = pyridoxal 5'-phosphate + L-glutamate + phosphate + 3 H2O + H(+)</text>
        <dbReference type="Rhea" id="RHEA:31507"/>
        <dbReference type="ChEBI" id="CHEBI:15377"/>
        <dbReference type="ChEBI" id="CHEBI:15378"/>
        <dbReference type="ChEBI" id="CHEBI:29985"/>
        <dbReference type="ChEBI" id="CHEBI:43474"/>
        <dbReference type="ChEBI" id="CHEBI:58273"/>
        <dbReference type="ChEBI" id="CHEBI:58359"/>
        <dbReference type="ChEBI" id="CHEBI:59776"/>
        <dbReference type="ChEBI" id="CHEBI:597326"/>
        <dbReference type="EC" id="4.3.3.6"/>
    </reaction>
</comment>
<feature type="binding site" evidence="10 12">
    <location>
        <begin position="47"/>
        <end position="49"/>
    </location>
    <ligand>
        <name>L-glutamine</name>
        <dbReference type="ChEBI" id="CHEBI:58359"/>
    </ligand>
</feature>
<evidence type="ECO:0000256" key="6">
    <source>
        <dbReference type="ARBA" id="ARBA00047992"/>
    </source>
</evidence>
<dbReference type="AlphaFoldDB" id="A0A413RBY6"/>
<comment type="subunit">
    <text evidence="9 10">In the presence of PdxS, forms a dodecamer of heterodimers. Only shows activity in the heterodimer.</text>
</comment>
<dbReference type="SUPFAM" id="SSF52317">
    <property type="entry name" value="Class I glutamine amidotransferase-like"/>
    <property type="match status" value="1"/>
</dbReference>
<comment type="catalytic activity">
    <reaction evidence="7 10">
        <text>L-glutamine + H2O = L-glutamate + NH4(+)</text>
        <dbReference type="Rhea" id="RHEA:15889"/>
        <dbReference type="ChEBI" id="CHEBI:15377"/>
        <dbReference type="ChEBI" id="CHEBI:28938"/>
        <dbReference type="ChEBI" id="CHEBI:29985"/>
        <dbReference type="ChEBI" id="CHEBI:58359"/>
        <dbReference type="EC" id="3.5.1.2"/>
    </reaction>
</comment>
<dbReference type="InterPro" id="IPR021196">
    <property type="entry name" value="PdxT/SNO_CS"/>
</dbReference>
<reference evidence="13 14" key="1">
    <citation type="submission" date="2018-08" db="EMBL/GenBank/DDBJ databases">
        <title>A genome reference for cultivated species of the human gut microbiota.</title>
        <authorList>
            <person name="Zou Y."/>
            <person name="Xue W."/>
            <person name="Luo G."/>
        </authorList>
    </citation>
    <scope>NUCLEOTIDE SEQUENCE [LARGE SCALE GENOMIC DNA]</scope>
    <source>
        <strain evidence="13 14">AM44-11BH</strain>
    </source>
</reference>
<evidence type="ECO:0000256" key="8">
    <source>
        <dbReference type="ARBA" id="ARBA00054599"/>
    </source>
</evidence>
<organism evidence="13 14">
    <name type="scientific">Eubacterium ventriosum</name>
    <dbReference type="NCBI Taxonomy" id="39496"/>
    <lineage>
        <taxon>Bacteria</taxon>
        <taxon>Bacillati</taxon>
        <taxon>Bacillota</taxon>
        <taxon>Clostridia</taxon>
        <taxon>Eubacteriales</taxon>
        <taxon>Eubacteriaceae</taxon>
        <taxon>Eubacterium</taxon>
    </lineage>
</organism>